<protein>
    <submittedName>
        <fullName evidence="2">YhcN/YlaJ family sporulation lipoprotein</fullName>
    </submittedName>
</protein>
<sequence length="228" mass="25465">MWKKALGTALLSAGVLLTAACSHNESILKNNNENSYQRVGFYAGKGIDHDGPIKELLDYSTGSADHINDNNFLLPSGHPDAYGKYTSLPEREYSKTMHNPYLRDINYHGHLNDVNSAARSSYYNAYEGRLAEDVTRAAGSVPNIRSARTIVNRNHIIVALILKNQNQRQETKSEAKAAAAPYTKGRKLILFTDDGTYYRIRSLDNDLRNGGPHIMADKDIKDILKNQK</sequence>
<evidence type="ECO:0000256" key="1">
    <source>
        <dbReference type="SAM" id="SignalP"/>
    </source>
</evidence>
<accession>A0ABU6MJC4</accession>
<feature type="chain" id="PRO_5045844602" evidence="1">
    <location>
        <begin position="20"/>
        <end position="228"/>
    </location>
</feature>
<dbReference type="PROSITE" id="PS51257">
    <property type="entry name" value="PROKAR_LIPOPROTEIN"/>
    <property type="match status" value="1"/>
</dbReference>
<dbReference type="InterPro" id="IPR019076">
    <property type="entry name" value="Spore_lipoprot_YhcN/YlaJ-like"/>
</dbReference>
<dbReference type="RefSeq" id="WP_066261888.1">
    <property type="nucleotide sequence ID" value="NZ_JARMAB010000026.1"/>
</dbReference>
<evidence type="ECO:0000313" key="2">
    <source>
        <dbReference type="EMBL" id="MED1204769.1"/>
    </source>
</evidence>
<feature type="signal peptide" evidence="1">
    <location>
        <begin position="1"/>
        <end position="19"/>
    </location>
</feature>
<reference evidence="2 3" key="1">
    <citation type="submission" date="2023-03" db="EMBL/GenBank/DDBJ databases">
        <title>Bacillus Genome Sequencing.</title>
        <authorList>
            <person name="Dunlap C."/>
        </authorList>
    </citation>
    <scope>NUCLEOTIDE SEQUENCE [LARGE SCALE GENOMIC DNA]</scope>
    <source>
        <strain evidence="2 3">B-23453</strain>
    </source>
</reference>
<evidence type="ECO:0000313" key="3">
    <source>
        <dbReference type="Proteomes" id="UP001341444"/>
    </source>
</evidence>
<gene>
    <name evidence="2" type="ORF">P4T90_17120</name>
</gene>
<dbReference type="Proteomes" id="UP001341444">
    <property type="component" value="Unassembled WGS sequence"/>
</dbReference>
<dbReference type="Pfam" id="PF09580">
    <property type="entry name" value="Spore_YhcN_YlaJ"/>
    <property type="match status" value="1"/>
</dbReference>
<keyword evidence="1" id="KW-0732">Signal</keyword>
<proteinExistence type="predicted"/>
<dbReference type="EMBL" id="JARMAB010000026">
    <property type="protein sequence ID" value="MED1204769.1"/>
    <property type="molecule type" value="Genomic_DNA"/>
</dbReference>
<name>A0ABU6MJC4_9BACI</name>
<keyword evidence="3" id="KW-1185">Reference proteome</keyword>
<comment type="caution">
    <text evidence="2">The sequence shown here is derived from an EMBL/GenBank/DDBJ whole genome shotgun (WGS) entry which is preliminary data.</text>
</comment>
<organism evidence="2 3">
    <name type="scientific">Heyndrickxia acidicola</name>
    <dbReference type="NCBI Taxonomy" id="209389"/>
    <lineage>
        <taxon>Bacteria</taxon>
        <taxon>Bacillati</taxon>
        <taxon>Bacillota</taxon>
        <taxon>Bacilli</taxon>
        <taxon>Bacillales</taxon>
        <taxon>Bacillaceae</taxon>
        <taxon>Heyndrickxia</taxon>
    </lineage>
</organism>
<keyword evidence="2" id="KW-0449">Lipoprotein</keyword>